<evidence type="ECO:0000256" key="1">
    <source>
        <dbReference type="ARBA" id="ARBA00023015"/>
    </source>
</evidence>
<keyword evidence="5" id="KW-1185">Reference proteome</keyword>
<sequence length="292" mass="34575">MKKLFEESNTLVSPIECFMFNSEKENFPVKSHWHYFLEIIYMIKGRIKVMSDGNVYYLNPNDMIIIHSKSIHSIYSDDTEPPVYAVLKFDINRIRLTTEYSPKMSLIFSAARNFKEASIYMSAKDTEIFDIKYIFENCISEINKKDYGYDMLLNAQLYTLLMKILRYWRSKGFDTTKIKKAHSENESIHSISEYIDIHSAESLKVEELAEKCGMSYSYFAKRFRELYGQSCKNFIEYIRVSKAEDYLIFTDYSLNYISQETGFSDCSHFIKVFKARKGVTPKQFRLNYRIKN</sequence>
<dbReference type="SUPFAM" id="SSF46689">
    <property type="entry name" value="Homeodomain-like"/>
    <property type="match status" value="2"/>
</dbReference>
<dbReference type="InterPro" id="IPR037923">
    <property type="entry name" value="HTH-like"/>
</dbReference>
<dbReference type="PANTHER" id="PTHR43280">
    <property type="entry name" value="ARAC-FAMILY TRANSCRIPTIONAL REGULATOR"/>
    <property type="match status" value="1"/>
</dbReference>
<dbReference type="PROSITE" id="PS00041">
    <property type="entry name" value="HTH_ARAC_FAMILY_1"/>
    <property type="match status" value="1"/>
</dbReference>
<dbReference type="InterPro" id="IPR009057">
    <property type="entry name" value="Homeodomain-like_sf"/>
</dbReference>
<dbReference type="KEGG" id="rher:EHE19_009110"/>
<dbReference type="CDD" id="cd02208">
    <property type="entry name" value="cupin_RmlC-like"/>
    <property type="match status" value="1"/>
</dbReference>
<dbReference type="GO" id="GO:0003700">
    <property type="term" value="F:DNA-binding transcription factor activity"/>
    <property type="evidence" value="ECO:0007669"/>
    <property type="project" value="InterPro"/>
</dbReference>
<dbReference type="Pfam" id="PF12833">
    <property type="entry name" value="HTH_18"/>
    <property type="match status" value="1"/>
</dbReference>
<accession>A0A4U7JJ28</accession>
<dbReference type="GO" id="GO:0043565">
    <property type="term" value="F:sequence-specific DNA binding"/>
    <property type="evidence" value="ECO:0007669"/>
    <property type="project" value="InterPro"/>
</dbReference>
<dbReference type="PANTHER" id="PTHR43280:SF2">
    <property type="entry name" value="HTH-TYPE TRANSCRIPTIONAL REGULATOR EXSA"/>
    <property type="match status" value="1"/>
</dbReference>
<dbReference type="SUPFAM" id="SSF51215">
    <property type="entry name" value="Regulatory protein AraC"/>
    <property type="match status" value="1"/>
</dbReference>
<evidence type="ECO:0000256" key="2">
    <source>
        <dbReference type="ARBA" id="ARBA00023125"/>
    </source>
</evidence>
<dbReference type="InterPro" id="IPR014710">
    <property type="entry name" value="RmlC-like_jellyroll"/>
</dbReference>
<dbReference type="EMBL" id="CP061336">
    <property type="protein sequence ID" value="QNU68534.1"/>
    <property type="molecule type" value="Genomic_DNA"/>
</dbReference>
<dbReference type="PROSITE" id="PS01124">
    <property type="entry name" value="HTH_ARAC_FAMILY_2"/>
    <property type="match status" value="1"/>
</dbReference>
<dbReference type="RefSeq" id="WP_137696238.1">
    <property type="nucleotide sequence ID" value="NZ_CP061336.1"/>
</dbReference>
<dbReference type="SMART" id="SM00342">
    <property type="entry name" value="HTH_ARAC"/>
    <property type="match status" value="1"/>
</dbReference>
<proteinExistence type="predicted"/>
<dbReference type="PRINTS" id="PR00032">
    <property type="entry name" value="HTHARAC"/>
</dbReference>
<reference evidence="4 5" key="1">
    <citation type="submission" date="2020-09" db="EMBL/GenBank/DDBJ databases">
        <title>Characterization and genome sequencing of Ruminiclostridium sp. nov. MA18.</title>
        <authorList>
            <person name="Rettenmaier R."/>
            <person name="Kowollik M.-L."/>
            <person name="Liebl W."/>
            <person name="Zverlov V."/>
        </authorList>
    </citation>
    <scope>NUCLEOTIDE SEQUENCE [LARGE SCALE GENOMIC DNA]</scope>
    <source>
        <strain evidence="4 5">MA18</strain>
    </source>
</reference>
<dbReference type="InterPro" id="IPR018060">
    <property type="entry name" value="HTH_AraC"/>
</dbReference>
<dbReference type="InterPro" id="IPR020449">
    <property type="entry name" value="Tscrpt_reg_AraC-type_HTH"/>
</dbReference>
<protein>
    <submittedName>
        <fullName evidence="4">Helix-turn-helix transcriptional regulator</fullName>
    </submittedName>
</protein>
<dbReference type="Gene3D" id="2.60.120.10">
    <property type="entry name" value="Jelly Rolls"/>
    <property type="match status" value="1"/>
</dbReference>
<gene>
    <name evidence="4" type="ORF">EHE19_009110</name>
</gene>
<dbReference type="Pfam" id="PF02311">
    <property type="entry name" value="AraC_binding"/>
    <property type="match status" value="1"/>
</dbReference>
<dbReference type="Gene3D" id="1.10.10.60">
    <property type="entry name" value="Homeodomain-like"/>
    <property type="match status" value="2"/>
</dbReference>
<evidence type="ECO:0000313" key="4">
    <source>
        <dbReference type="EMBL" id="QNU68534.1"/>
    </source>
</evidence>
<evidence type="ECO:0000256" key="3">
    <source>
        <dbReference type="ARBA" id="ARBA00023163"/>
    </source>
</evidence>
<name>A0A4U7JJ28_9FIRM</name>
<evidence type="ECO:0000313" key="5">
    <source>
        <dbReference type="Proteomes" id="UP000306409"/>
    </source>
</evidence>
<organism evidence="4 5">
    <name type="scientific">Ruminiclostridium herbifermentans</name>
    <dbReference type="NCBI Taxonomy" id="2488810"/>
    <lineage>
        <taxon>Bacteria</taxon>
        <taxon>Bacillati</taxon>
        <taxon>Bacillota</taxon>
        <taxon>Clostridia</taxon>
        <taxon>Eubacteriales</taxon>
        <taxon>Oscillospiraceae</taxon>
        <taxon>Ruminiclostridium</taxon>
    </lineage>
</organism>
<keyword evidence="3" id="KW-0804">Transcription</keyword>
<dbReference type="InterPro" id="IPR018062">
    <property type="entry name" value="HTH_AraC-typ_CS"/>
</dbReference>
<dbReference type="AlphaFoldDB" id="A0A4U7JJ28"/>
<dbReference type="InterPro" id="IPR003313">
    <property type="entry name" value="AraC-bd"/>
</dbReference>
<dbReference type="OrthoDB" id="9772063at2"/>
<keyword evidence="1" id="KW-0805">Transcription regulation</keyword>
<dbReference type="Proteomes" id="UP000306409">
    <property type="component" value="Chromosome"/>
</dbReference>
<keyword evidence="2" id="KW-0238">DNA-binding</keyword>